<dbReference type="Gene3D" id="1.20.1050.80">
    <property type="entry name" value="VPS9 domain"/>
    <property type="match status" value="1"/>
</dbReference>
<dbReference type="InterPro" id="IPR036770">
    <property type="entry name" value="Ankyrin_rpt-contain_sf"/>
</dbReference>
<dbReference type="GO" id="GO:0030133">
    <property type="term" value="C:transport vesicle"/>
    <property type="evidence" value="ECO:0007669"/>
    <property type="project" value="TreeGrafter"/>
</dbReference>
<dbReference type="Gene3D" id="1.25.40.20">
    <property type="entry name" value="Ankyrin repeat-containing domain"/>
    <property type="match status" value="1"/>
</dbReference>
<gene>
    <name evidence="4" type="ORF">CANTEDRAFT_128807</name>
</gene>
<proteinExistence type="inferred from homology"/>
<evidence type="ECO:0000256" key="1">
    <source>
        <dbReference type="ARBA" id="ARBA00007428"/>
    </source>
</evidence>
<organism evidence="5">
    <name type="scientific">Candida tenuis (strain ATCC 10573 / BCRC 21748 / CBS 615 / JCM 9827 / NBRC 10315 / NRRL Y-1498 / VKM Y-70)</name>
    <name type="common">Yeast</name>
    <name type="synonym">Yamadazyma tenuis</name>
    <dbReference type="NCBI Taxonomy" id="590646"/>
    <lineage>
        <taxon>Eukaryota</taxon>
        <taxon>Fungi</taxon>
        <taxon>Dikarya</taxon>
        <taxon>Ascomycota</taxon>
        <taxon>Saccharomycotina</taxon>
        <taxon>Pichiomycetes</taxon>
        <taxon>Debaryomycetaceae</taxon>
        <taxon>Yamadazyma</taxon>
    </lineage>
</organism>
<evidence type="ECO:0000256" key="2">
    <source>
        <dbReference type="SAM" id="MobiDB-lite"/>
    </source>
</evidence>
<dbReference type="GO" id="GO:0097422">
    <property type="term" value="C:tubular endosome"/>
    <property type="evidence" value="ECO:0007669"/>
    <property type="project" value="TreeGrafter"/>
</dbReference>
<dbReference type="InterPro" id="IPR003123">
    <property type="entry name" value="VPS9"/>
</dbReference>
<dbReference type="PROSITE" id="PS51205">
    <property type="entry name" value="VPS9"/>
    <property type="match status" value="1"/>
</dbReference>
<dbReference type="Pfam" id="PF02204">
    <property type="entry name" value="VPS9"/>
    <property type="match status" value="1"/>
</dbReference>
<dbReference type="GO" id="GO:0005769">
    <property type="term" value="C:early endosome"/>
    <property type="evidence" value="ECO:0007669"/>
    <property type="project" value="TreeGrafter"/>
</dbReference>
<dbReference type="GO" id="GO:0045022">
    <property type="term" value="P:early endosome to late endosome transport"/>
    <property type="evidence" value="ECO:0007669"/>
    <property type="project" value="TreeGrafter"/>
</dbReference>
<dbReference type="SUPFAM" id="SSF48403">
    <property type="entry name" value="Ankyrin repeat"/>
    <property type="match status" value="1"/>
</dbReference>
<dbReference type="Proteomes" id="UP000000707">
    <property type="component" value="Unassembled WGS sequence"/>
</dbReference>
<keyword evidence="5" id="KW-1185">Reference proteome</keyword>
<accession>G3AXH4</accession>
<feature type="compositionally biased region" description="Low complexity" evidence="2">
    <location>
        <begin position="1100"/>
        <end position="1113"/>
    </location>
</feature>
<comment type="similarity">
    <text evidence="1">Belongs to the UPF0507 family.</text>
</comment>
<dbReference type="AlphaFoldDB" id="G3AXH4"/>
<dbReference type="PANTHER" id="PTHR24170">
    <property type="entry name" value="ANKYRIN REPEAT DOMAIN-CONTAINING PROTEIN 27"/>
    <property type="match status" value="1"/>
</dbReference>
<name>G3AXH4_CANTC</name>
<feature type="region of interest" description="Disordered" evidence="2">
    <location>
        <begin position="1087"/>
        <end position="1113"/>
    </location>
</feature>
<dbReference type="PANTHER" id="PTHR24170:SF1">
    <property type="entry name" value="DOMAIN PROTEIN, PUTATIVE (AFU_ORTHOLOGUE AFUA_1G09870)-RELATED"/>
    <property type="match status" value="1"/>
</dbReference>
<sequence>MTPPSKPKNLPLLYNVLLNCIFNNPHHDKLPFKQTIQELSVNHNEYTILVPPSFVLEEGYDPATATSSTKVFLKSLCYNSEDFIRSHIIRSGAPVFNTTSSKNQSIVYHTMSGKQILIKNGMVFTGKGFKRSLRLGILGYDQLNSFCDYFPRGSRFMLIYIEDSLIDYMDPRFVSHLQGTLTSNNPEEILQKKRSDSITFEMLLRSIPLLSKVVSEKYYKLFHHNNRNYDSFRTHTRKKLSFIKNEFHRMVEEAYIIISESIKDDNPESEKTYQLIKDLLASNPEIDLNKLVYEYVELNLYDKMWSQLLFQFNYPNDDKHDYDPEALKFLTHEKYNQLSCLSLNQLEVPIEEPWFINSVLRRISLAIDEFSRLSDPSITSSAAKREIISKTVTILTKKDTSENQTTYDEKDDDEDLVVDADTLVGMLIMVVVHSKVVNLEAHLYYIKNFNSEDVSTDGYFNYILSNLDAVIYHLSSSDNDSHRKELTRASQENYEFWAAIQKQDVKRLKDILASVQEQYPDGKLPAKSSLKSRNINGESCLMFAVKTKNPYIFNLLVDYNEAWFSVEDILFNKNTSTGQSMFVVSLIEEAHEISKKITQVLFSSAEPEEQIAYFNSVDNLGRSAGHHLFHYSEIIATIGPLIDWEMKDLNHHTPLFSICRCYDHLDYQNLVIRVFRCVYKGLHGKGINFDKHMDKNGNTLLHIILKGLQESQILNEDLNLINVNQVNNKSMTPLTLYVKYSRADNLETLLSDKRIFFYQEEPKNLYNVFDYLSFSAGKPTTQTKVFKRIERLVYAYAFKNYTPETNDTRLIATNARFDPNSKDWVIFFRIKEAQKDEQTVFETLDKLRQMVQLFELANPFVAFPHRDKIWMNYYADKQTVPVFSKYRINRLLETINLYLNALVVYSPDQVNSFYRTFTHNRKSNKSAFDTIKDISNDQERIKKLLGEVMLSSIQITEIETFLNYTWSDLELYKKHITKINKLLSVYDIKLTDARCISDRFLVKVVSSGVVPSILETMKFQYIGGHRHTNSYSTLFEFTNWIELAIEELLISVSKVLIKLDAWREIFGKIQAINTELRKYENKAHLHSHDLSTEEVPENGSTISPHHSSSPETSTPAAFFTFGLENKKSRYKRLLLLKAEEVKNIMSLNSEIRLDHDTIASETSKFLKFKSKFLLFGIQQFTHHHLVQLSQRQHQLQRLLSSCKT</sequence>
<protein>
    <recommendedName>
        <fullName evidence="3">VPS9 domain-containing protein</fullName>
    </recommendedName>
</protein>
<evidence type="ECO:0000313" key="5">
    <source>
        <dbReference type="Proteomes" id="UP000000707"/>
    </source>
</evidence>
<dbReference type="GO" id="GO:0005886">
    <property type="term" value="C:plasma membrane"/>
    <property type="evidence" value="ECO:0007669"/>
    <property type="project" value="TreeGrafter"/>
</dbReference>
<evidence type="ECO:0000313" key="4">
    <source>
        <dbReference type="EMBL" id="EGV66380.1"/>
    </source>
</evidence>
<dbReference type="InterPro" id="IPR051248">
    <property type="entry name" value="UPF0507/Ank_repeat_27"/>
</dbReference>
<dbReference type="SUPFAM" id="SSF109993">
    <property type="entry name" value="VPS9 domain"/>
    <property type="match status" value="1"/>
</dbReference>
<dbReference type="InterPro" id="IPR037191">
    <property type="entry name" value="VPS9_dom_sf"/>
</dbReference>
<dbReference type="GO" id="GO:0005770">
    <property type="term" value="C:late endosome"/>
    <property type="evidence" value="ECO:0007669"/>
    <property type="project" value="TreeGrafter"/>
</dbReference>
<dbReference type="HOGENOM" id="CLU_008912_0_0_1"/>
<evidence type="ECO:0000259" key="3">
    <source>
        <dbReference type="PROSITE" id="PS51205"/>
    </source>
</evidence>
<dbReference type="OrthoDB" id="7464126at2759"/>
<dbReference type="GO" id="GO:0000149">
    <property type="term" value="F:SNARE binding"/>
    <property type="evidence" value="ECO:0007669"/>
    <property type="project" value="TreeGrafter"/>
</dbReference>
<dbReference type="GO" id="GO:0005085">
    <property type="term" value="F:guanyl-nucleotide exchange factor activity"/>
    <property type="evidence" value="ECO:0007669"/>
    <property type="project" value="TreeGrafter"/>
</dbReference>
<dbReference type="STRING" id="590646.G3AXH4"/>
<dbReference type="EMBL" id="GL996510">
    <property type="protein sequence ID" value="EGV66380.1"/>
    <property type="molecule type" value="Genomic_DNA"/>
</dbReference>
<dbReference type="eggNOG" id="ENOG502R3ZQ">
    <property type="taxonomic scope" value="Eukaryota"/>
</dbReference>
<feature type="domain" description="VPS9" evidence="3">
    <location>
        <begin position="320"/>
        <end position="483"/>
    </location>
</feature>
<reference evidence="4 5" key="1">
    <citation type="journal article" date="2011" name="Proc. Natl. Acad. Sci. U.S.A.">
        <title>Comparative genomics of xylose-fermenting fungi for enhanced biofuel production.</title>
        <authorList>
            <person name="Wohlbach D.J."/>
            <person name="Kuo A."/>
            <person name="Sato T.K."/>
            <person name="Potts K.M."/>
            <person name="Salamov A.A."/>
            <person name="LaButti K.M."/>
            <person name="Sun H."/>
            <person name="Clum A."/>
            <person name="Pangilinan J.L."/>
            <person name="Lindquist E.A."/>
            <person name="Lucas S."/>
            <person name="Lapidus A."/>
            <person name="Jin M."/>
            <person name="Gunawan C."/>
            <person name="Balan V."/>
            <person name="Dale B.E."/>
            <person name="Jeffries T.W."/>
            <person name="Zinkel R."/>
            <person name="Barry K.W."/>
            <person name="Grigoriev I.V."/>
            <person name="Gasch A.P."/>
        </authorList>
    </citation>
    <scope>NUCLEOTIDE SEQUENCE [LARGE SCALE GENOMIC DNA]</scope>
    <source>
        <strain evidence="5">ATCC 10573 / BCRC 21748 / CBS 615 / JCM 9827 / NBRC 10315 / NRRL Y-1498 / VKM Y-70</strain>
    </source>
</reference>